<reference evidence="3" key="1">
    <citation type="submission" date="2025-08" db="UniProtKB">
        <authorList>
            <consortium name="RefSeq"/>
        </authorList>
    </citation>
    <scope>IDENTIFICATION</scope>
</reference>
<dbReference type="InterPro" id="IPR023393">
    <property type="entry name" value="START-like_dom_sf"/>
</dbReference>
<dbReference type="Pfam" id="PF02121">
    <property type="entry name" value="IP_trans"/>
    <property type="match status" value="1"/>
</dbReference>
<evidence type="ECO:0000259" key="1">
    <source>
        <dbReference type="Pfam" id="PF02121"/>
    </source>
</evidence>
<evidence type="ECO:0000313" key="3">
    <source>
        <dbReference type="RefSeq" id="XP_014676404.1"/>
    </source>
</evidence>
<sequence>MLIKEYRIVLPFSVEEYRLAQLWSTAKASKRETGGGEGIEVVVNEPFSSHGVTSNGMCAEGQYTHKIYHLYKKLPLFLRMIMPKRASEIHEKAWNAYPYCKTVVSVTSNGGWRPIGVGNTEPRFMKEGCTWCSNRYTVPTPARRTNVHMLSKAELQQREVIFIDIANDHVMRGDCRADEDPSAFTSLKTGRGPLGTDWQSIASPIMCCYKLVRVEFKWWGVQDRVEQWVQQSEGRLFLNFHRQMFCWIDLWYGLTSEEVRKYEDRTILQLDEVCTMQR</sequence>
<protein>
    <submittedName>
        <fullName evidence="3">Phosphatidylinositol transfer protein alpha isoform-like</fullName>
    </submittedName>
</protein>
<keyword evidence="2" id="KW-1185">Reference proteome</keyword>
<dbReference type="Gene3D" id="3.30.530.20">
    <property type="match status" value="1"/>
</dbReference>
<proteinExistence type="predicted"/>
<dbReference type="RefSeq" id="XP_014676404.1">
    <property type="nucleotide sequence ID" value="XM_014820918.1"/>
</dbReference>
<dbReference type="InterPro" id="IPR055261">
    <property type="entry name" value="PI_transfer_N"/>
</dbReference>
<gene>
    <name evidence="3" type="primary">LOC106816339</name>
</gene>
<accession>A0ABM1EW33</accession>
<dbReference type="Proteomes" id="UP000695022">
    <property type="component" value="Unplaced"/>
</dbReference>
<dbReference type="GeneID" id="106816339"/>
<dbReference type="PANTHER" id="PTHR10658">
    <property type="entry name" value="PHOSPHATIDYLINOSITOL TRANSFER PROTEIN"/>
    <property type="match status" value="1"/>
</dbReference>
<evidence type="ECO:0000313" key="2">
    <source>
        <dbReference type="Proteomes" id="UP000695022"/>
    </source>
</evidence>
<organism evidence="2 3">
    <name type="scientific">Priapulus caudatus</name>
    <name type="common">Priapulid worm</name>
    <dbReference type="NCBI Taxonomy" id="37621"/>
    <lineage>
        <taxon>Eukaryota</taxon>
        <taxon>Metazoa</taxon>
        <taxon>Ecdysozoa</taxon>
        <taxon>Scalidophora</taxon>
        <taxon>Priapulida</taxon>
        <taxon>Priapulimorpha</taxon>
        <taxon>Priapulimorphida</taxon>
        <taxon>Priapulidae</taxon>
        <taxon>Priapulus</taxon>
    </lineage>
</organism>
<dbReference type="SUPFAM" id="SSF55961">
    <property type="entry name" value="Bet v1-like"/>
    <property type="match status" value="1"/>
</dbReference>
<feature type="domain" description="Phosphatidylinositol transfer protein N-terminal" evidence="1">
    <location>
        <begin position="1"/>
        <end position="266"/>
    </location>
</feature>
<dbReference type="InterPro" id="IPR001666">
    <property type="entry name" value="PI_transfer"/>
</dbReference>
<name>A0ABM1EW33_PRICU</name>
<dbReference type="PRINTS" id="PR00391">
    <property type="entry name" value="PITRANSFER"/>
</dbReference>
<dbReference type="PANTHER" id="PTHR10658:SF11">
    <property type="entry name" value="VIBRATOR, ISOFORM B"/>
    <property type="match status" value="1"/>
</dbReference>